<dbReference type="AlphaFoldDB" id="X1CBB5"/>
<evidence type="ECO:0000256" key="1">
    <source>
        <dbReference type="SAM" id="Phobius"/>
    </source>
</evidence>
<feature type="non-terminal residue" evidence="2">
    <location>
        <position position="1"/>
    </location>
</feature>
<feature type="transmembrane region" description="Helical" evidence="1">
    <location>
        <begin position="12"/>
        <end position="30"/>
    </location>
</feature>
<keyword evidence="1" id="KW-1133">Transmembrane helix</keyword>
<sequence>QTKGEYDLQTTLSIIGALLLTLLGILLFTGTL</sequence>
<proteinExistence type="predicted"/>
<organism evidence="2">
    <name type="scientific">marine sediment metagenome</name>
    <dbReference type="NCBI Taxonomy" id="412755"/>
    <lineage>
        <taxon>unclassified sequences</taxon>
        <taxon>metagenomes</taxon>
        <taxon>ecological metagenomes</taxon>
    </lineage>
</organism>
<keyword evidence="1" id="KW-0472">Membrane</keyword>
<name>X1CBB5_9ZZZZ</name>
<evidence type="ECO:0000313" key="2">
    <source>
        <dbReference type="EMBL" id="GAH04822.1"/>
    </source>
</evidence>
<gene>
    <name evidence="2" type="ORF">S01H4_38210</name>
</gene>
<keyword evidence="1" id="KW-0812">Transmembrane</keyword>
<protein>
    <submittedName>
        <fullName evidence="2">Uncharacterized protein</fullName>
    </submittedName>
</protein>
<dbReference type="EMBL" id="BART01020593">
    <property type="protein sequence ID" value="GAH04822.1"/>
    <property type="molecule type" value="Genomic_DNA"/>
</dbReference>
<reference evidence="2" key="1">
    <citation type="journal article" date="2014" name="Front. Microbiol.">
        <title>High frequency of phylogenetically diverse reductive dehalogenase-homologous genes in deep subseafloor sedimentary metagenomes.</title>
        <authorList>
            <person name="Kawai M."/>
            <person name="Futagami T."/>
            <person name="Toyoda A."/>
            <person name="Takaki Y."/>
            <person name="Nishi S."/>
            <person name="Hori S."/>
            <person name="Arai W."/>
            <person name="Tsubouchi T."/>
            <person name="Morono Y."/>
            <person name="Uchiyama I."/>
            <person name="Ito T."/>
            <person name="Fujiyama A."/>
            <person name="Inagaki F."/>
            <person name="Takami H."/>
        </authorList>
    </citation>
    <scope>NUCLEOTIDE SEQUENCE</scope>
    <source>
        <strain evidence="2">Expedition CK06-06</strain>
    </source>
</reference>
<comment type="caution">
    <text evidence="2">The sequence shown here is derived from an EMBL/GenBank/DDBJ whole genome shotgun (WGS) entry which is preliminary data.</text>
</comment>
<accession>X1CBB5</accession>